<proteinExistence type="inferred from homology"/>
<evidence type="ECO:0000256" key="14">
    <source>
        <dbReference type="PIRNR" id="PIRNR004491"/>
    </source>
</evidence>
<keyword evidence="9 14" id="KW-0274">FAD</keyword>
<keyword evidence="7 14" id="KW-0547">Nucleotide-binding</keyword>
<dbReference type="GO" id="GO:0005524">
    <property type="term" value="F:ATP binding"/>
    <property type="evidence" value="ECO:0007669"/>
    <property type="project" value="UniProtKB-UniRule"/>
</dbReference>
<comment type="pathway">
    <text evidence="1 14">Cofactor biosynthesis; FAD biosynthesis; FAD from FMN: step 1/1.</text>
</comment>
<evidence type="ECO:0000256" key="13">
    <source>
        <dbReference type="ARBA" id="ARBA00049494"/>
    </source>
</evidence>
<dbReference type="Gene3D" id="3.40.50.620">
    <property type="entry name" value="HUPs"/>
    <property type="match status" value="1"/>
</dbReference>
<dbReference type="GO" id="GO:0003919">
    <property type="term" value="F:FMN adenylyltransferase activity"/>
    <property type="evidence" value="ECO:0007669"/>
    <property type="project" value="UniProtKB-UniRule"/>
</dbReference>
<evidence type="ECO:0000256" key="1">
    <source>
        <dbReference type="ARBA" id="ARBA00004726"/>
    </source>
</evidence>
<dbReference type="GO" id="GO:0009231">
    <property type="term" value="P:riboflavin biosynthetic process"/>
    <property type="evidence" value="ECO:0007669"/>
    <property type="project" value="InterPro"/>
</dbReference>
<keyword evidence="11" id="KW-0511">Multifunctional enzyme</keyword>
<dbReference type="SUPFAM" id="SSF52374">
    <property type="entry name" value="Nucleotidylyl transferase"/>
    <property type="match status" value="1"/>
</dbReference>
<gene>
    <name evidence="16" type="primary">ribF</name>
    <name evidence="16" type="ORF">H6X83_14240</name>
</gene>
<evidence type="ECO:0000256" key="8">
    <source>
        <dbReference type="ARBA" id="ARBA00022777"/>
    </source>
</evidence>
<dbReference type="SUPFAM" id="SSF82114">
    <property type="entry name" value="Riboflavin kinase-like"/>
    <property type="match status" value="1"/>
</dbReference>
<keyword evidence="5 14" id="KW-0808">Transferase</keyword>
<evidence type="ECO:0000256" key="11">
    <source>
        <dbReference type="ARBA" id="ARBA00023268"/>
    </source>
</evidence>
<dbReference type="UniPathway" id="UPA00276">
    <property type="reaction ID" value="UER00406"/>
</dbReference>
<dbReference type="EMBL" id="CP060696">
    <property type="protein sequence ID" value="QNO18051.1"/>
    <property type="molecule type" value="Genomic_DNA"/>
</dbReference>
<reference evidence="16 17" key="1">
    <citation type="submission" date="2020-08" db="EMBL/GenBank/DDBJ databases">
        <authorList>
            <person name="Ren C."/>
            <person name="Gu Y."/>
            <person name="Xu Y."/>
        </authorList>
    </citation>
    <scope>NUCLEOTIDE SEQUENCE [LARGE SCALE GENOMIC DNA]</scope>
    <source>
        <strain evidence="16 17">LBM18003</strain>
    </source>
</reference>
<dbReference type="RefSeq" id="WP_212507116.1">
    <property type="nucleotide sequence ID" value="NZ_CP060696.1"/>
</dbReference>
<dbReference type="Gene3D" id="2.40.30.30">
    <property type="entry name" value="Riboflavin kinase-like"/>
    <property type="match status" value="1"/>
</dbReference>
<evidence type="ECO:0000256" key="12">
    <source>
        <dbReference type="ARBA" id="ARBA00047880"/>
    </source>
</evidence>
<dbReference type="InterPro" id="IPR002606">
    <property type="entry name" value="Riboflavin_kinase_bac"/>
</dbReference>
<evidence type="ECO:0000256" key="7">
    <source>
        <dbReference type="ARBA" id="ARBA00022741"/>
    </source>
</evidence>
<dbReference type="PANTHER" id="PTHR22749:SF6">
    <property type="entry name" value="RIBOFLAVIN KINASE"/>
    <property type="match status" value="1"/>
</dbReference>
<evidence type="ECO:0000313" key="17">
    <source>
        <dbReference type="Proteomes" id="UP000516046"/>
    </source>
</evidence>
<dbReference type="Pfam" id="PF01687">
    <property type="entry name" value="Flavokinase"/>
    <property type="match status" value="1"/>
</dbReference>
<sequence>MKIYEELTPCEGETAVALGSFDGLHLGHRAVISQTLGEPGLTPTVLTFADNPLCDLGGSTGGELMTREQKVQVLEEFGVRQLYLLRFSTIMNFTAEQFVKDVLMNVLHAKKVCCGFNFTFGAGGRAGSKELQQLCAAQGLRTAVAPAVLADGEPVSSTRIRALVAQGHMGGAAELLGRPYGYLAEVRHGQQLGRQLGTPTLNQEIPKTFVLPRFGVYASRVYLLGSAYCGVTNVGLRPTVDGHHVTAETWLPDYSGPEFYGETVRTDLLHFLRPEQKFPSVEALGKQIQTDGERAKDFLRRNAKELFA</sequence>
<dbReference type="InterPro" id="IPR023465">
    <property type="entry name" value="Riboflavin_kinase_dom_sf"/>
</dbReference>
<dbReference type="NCBIfam" id="TIGR00083">
    <property type="entry name" value="ribF"/>
    <property type="match status" value="1"/>
</dbReference>
<comment type="similarity">
    <text evidence="14">Belongs to the ribF family.</text>
</comment>
<feature type="domain" description="Riboflavin kinase" evidence="15">
    <location>
        <begin position="175"/>
        <end position="300"/>
    </location>
</feature>
<dbReference type="KEGG" id="caml:H6X83_14240"/>
<protein>
    <recommendedName>
        <fullName evidence="14">Riboflavin biosynthesis protein</fullName>
    </recommendedName>
    <domain>
        <recommendedName>
            <fullName evidence="14">Riboflavin kinase</fullName>
            <ecNumber evidence="14">2.7.1.26</ecNumber>
        </recommendedName>
        <alternativeName>
            <fullName evidence="14">Flavokinase</fullName>
        </alternativeName>
    </domain>
    <domain>
        <recommendedName>
            <fullName evidence="14">FMN adenylyltransferase</fullName>
            <ecNumber evidence="14">2.7.7.2</ecNumber>
        </recommendedName>
        <alternativeName>
            <fullName evidence="14">FAD pyrophosphorylase</fullName>
        </alternativeName>
        <alternativeName>
            <fullName evidence="14">FAD synthase</fullName>
        </alternativeName>
    </domain>
</protein>
<dbReference type="UniPathway" id="UPA00277">
    <property type="reaction ID" value="UER00407"/>
</dbReference>
<evidence type="ECO:0000256" key="2">
    <source>
        <dbReference type="ARBA" id="ARBA00005201"/>
    </source>
</evidence>
<dbReference type="Proteomes" id="UP000516046">
    <property type="component" value="Chromosome"/>
</dbReference>
<evidence type="ECO:0000256" key="6">
    <source>
        <dbReference type="ARBA" id="ARBA00022695"/>
    </source>
</evidence>
<keyword evidence="3 14" id="KW-0285">Flavoprotein</keyword>
<evidence type="ECO:0000259" key="15">
    <source>
        <dbReference type="SMART" id="SM00904"/>
    </source>
</evidence>
<dbReference type="GO" id="GO:0006747">
    <property type="term" value="P:FAD biosynthetic process"/>
    <property type="evidence" value="ECO:0007669"/>
    <property type="project" value="UniProtKB-UniRule"/>
</dbReference>
<dbReference type="InterPro" id="IPR015865">
    <property type="entry name" value="Riboflavin_kinase_bac/euk"/>
</dbReference>
<keyword evidence="8 14" id="KW-0418">Kinase</keyword>
<evidence type="ECO:0000256" key="10">
    <source>
        <dbReference type="ARBA" id="ARBA00022840"/>
    </source>
</evidence>
<keyword evidence="6 14" id="KW-0548">Nucleotidyltransferase</keyword>
<dbReference type="InterPro" id="IPR023468">
    <property type="entry name" value="Riboflavin_kinase"/>
</dbReference>
<dbReference type="AlphaFoldDB" id="A0A7G9WH89"/>
<comment type="pathway">
    <text evidence="2 14">Cofactor biosynthesis; FMN biosynthesis; FMN from riboflavin (ATP route): step 1/1.</text>
</comment>
<dbReference type="CDD" id="cd02064">
    <property type="entry name" value="FAD_synthetase_N"/>
    <property type="match status" value="1"/>
</dbReference>
<evidence type="ECO:0000256" key="5">
    <source>
        <dbReference type="ARBA" id="ARBA00022679"/>
    </source>
</evidence>
<evidence type="ECO:0000256" key="4">
    <source>
        <dbReference type="ARBA" id="ARBA00022643"/>
    </source>
</evidence>
<keyword evidence="17" id="KW-1185">Reference proteome</keyword>
<dbReference type="InterPro" id="IPR014729">
    <property type="entry name" value="Rossmann-like_a/b/a_fold"/>
</dbReference>
<dbReference type="GO" id="GO:0009398">
    <property type="term" value="P:FMN biosynthetic process"/>
    <property type="evidence" value="ECO:0007669"/>
    <property type="project" value="UniProtKB-UniRule"/>
</dbReference>
<dbReference type="SMART" id="SM00904">
    <property type="entry name" value="Flavokinase"/>
    <property type="match status" value="1"/>
</dbReference>
<organism evidence="16 17">
    <name type="scientific">Caproicibacterium amylolyticum</name>
    <dbReference type="NCBI Taxonomy" id="2766537"/>
    <lineage>
        <taxon>Bacteria</taxon>
        <taxon>Bacillati</taxon>
        <taxon>Bacillota</taxon>
        <taxon>Clostridia</taxon>
        <taxon>Eubacteriales</taxon>
        <taxon>Oscillospiraceae</taxon>
        <taxon>Caproicibacterium</taxon>
    </lineage>
</organism>
<comment type="catalytic activity">
    <reaction evidence="12 14">
        <text>riboflavin + ATP = FMN + ADP + H(+)</text>
        <dbReference type="Rhea" id="RHEA:14357"/>
        <dbReference type="ChEBI" id="CHEBI:15378"/>
        <dbReference type="ChEBI" id="CHEBI:30616"/>
        <dbReference type="ChEBI" id="CHEBI:57986"/>
        <dbReference type="ChEBI" id="CHEBI:58210"/>
        <dbReference type="ChEBI" id="CHEBI:456216"/>
        <dbReference type="EC" id="2.7.1.26"/>
    </reaction>
</comment>
<evidence type="ECO:0000313" key="16">
    <source>
        <dbReference type="EMBL" id="QNO18051.1"/>
    </source>
</evidence>
<evidence type="ECO:0000256" key="9">
    <source>
        <dbReference type="ARBA" id="ARBA00022827"/>
    </source>
</evidence>
<dbReference type="EC" id="2.7.7.2" evidence="14"/>
<keyword evidence="10 14" id="KW-0067">ATP-binding</keyword>
<dbReference type="InterPro" id="IPR015864">
    <property type="entry name" value="FAD_synthase"/>
</dbReference>
<evidence type="ECO:0000256" key="3">
    <source>
        <dbReference type="ARBA" id="ARBA00022630"/>
    </source>
</evidence>
<dbReference type="Pfam" id="PF06574">
    <property type="entry name" value="FAD_syn"/>
    <property type="match status" value="1"/>
</dbReference>
<name>A0A7G9WH89_9FIRM</name>
<dbReference type="EC" id="2.7.1.26" evidence="14"/>
<keyword evidence="4 14" id="KW-0288">FMN</keyword>
<dbReference type="GO" id="GO:0008531">
    <property type="term" value="F:riboflavin kinase activity"/>
    <property type="evidence" value="ECO:0007669"/>
    <property type="project" value="UniProtKB-UniRule"/>
</dbReference>
<comment type="catalytic activity">
    <reaction evidence="13 14">
        <text>FMN + ATP + H(+) = FAD + diphosphate</text>
        <dbReference type="Rhea" id="RHEA:17237"/>
        <dbReference type="ChEBI" id="CHEBI:15378"/>
        <dbReference type="ChEBI" id="CHEBI:30616"/>
        <dbReference type="ChEBI" id="CHEBI:33019"/>
        <dbReference type="ChEBI" id="CHEBI:57692"/>
        <dbReference type="ChEBI" id="CHEBI:58210"/>
        <dbReference type="EC" id="2.7.7.2"/>
    </reaction>
</comment>
<dbReference type="PANTHER" id="PTHR22749">
    <property type="entry name" value="RIBOFLAVIN KINASE/FMN ADENYLYLTRANSFERASE"/>
    <property type="match status" value="1"/>
</dbReference>
<accession>A0A7G9WH89</accession>
<dbReference type="PIRSF" id="PIRSF004491">
    <property type="entry name" value="FAD_Synth"/>
    <property type="match status" value="1"/>
</dbReference>